<sequence>MRVYETCDSPFPAPARSHGTFSGSRGVGPREGSRVPGDSDPRDGLQQVAGGEYDVGLFSLPAGDYRGLSEDLLKNLELYKTVVSYVDLTFNTYHDPDKEAPIVTLGNETYLNPFAIREVRFAMNYLVSREHIAREIYGGNAAPMFSCVRPSHPVSGYIEPVYAALNLTAQGHDELALQMIETAMKKAAESVTRYGHRLEKVNGTWHFDGRPVTVKLAVRTEDERTKLGMYIAEQLRKAGFAVEMVYLDRHRASKVIFNEPPSDYGWNVYTGGWFADKSSGLWMDDYAAWFYSAWYGYLPGRVGPEHRNTVTVLDFLREVGNGNPDNGLRAIGAEYYSKASELGGILEWTEEELTRLLANLSAEVNGESYAITSADQYWDLQKMAVGMGILESARIFLIEEWELSPVNRERVDGITPDSTTGILNRWSLLGASTPDGILKVAYFVPTCGLCGAFNPVDGFDSPTVPVSLWGFVHTPGGRVGRNGLYEPYGCNWTVERGRFTVPEDAVVHNQSRGWVSPHAGETAVVRITFTCRPTRWHDGVELRGADFKYYLAFLYTWAYRDGQDDPYYDGNLDDMAKSLSGVLGFEFTGNGYVVYGNYVHPFADDITARHYLHYPTFPWELYHAMGELVARPGEYGITGDYSFSKGPLCLNLLEREHAMDLKRVLELLEERKEVPGAIAGDVDDPTRGYERAVEWIEKRDHAFISNGPFYIERYEPRNLYLELRAFGGVSPIPSPATTPTTSQVPTPSPQSGYPEPTNGPDDHQTATDISPVYAIGLAGLLILVLAALMRRRR</sequence>
<dbReference type="GO" id="GO:1904680">
    <property type="term" value="F:peptide transmembrane transporter activity"/>
    <property type="evidence" value="ECO:0007669"/>
    <property type="project" value="TreeGrafter"/>
</dbReference>
<evidence type="ECO:0000256" key="1">
    <source>
        <dbReference type="ARBA" id="ARBA00005695"/>
    </source>
</evidence>
<evidence type="ECO:0000256" key="4">
    <source>
        <dbReference type="SAM" id="MobiDB-lite"/>
    </source>
</evidence>
<reference evidence="7 8" key="1">
    <citation type="submission" date="2019-07" db="EMBL/GenBank/DDBJ databases">
        <title>Complete genome of Thermococcus acidophilus.</title>
        <authorList>
            <person name="Li X."/>
        </authorList>
    </citation>
    <scope>NUCLEOTIDE SEQUENCE [LARGE SCALE GENOMIC DNA]</scope>
    <source>
        <strain evidence="7 8">SY113</strain>
    </source>
</reference>
<organism evidence="7 8">
    <name type="scientific">Thermococcus aciditolerans</name>
    <dbReference type="NCBI Taxonomy" id="2598455"/>
    <lineage>
        <taxon>Archaea</taxon>
        <taxon>Methanobacteriati</taxon>
        <taxon>Methanobacteriota</taxon>
        <taxon>Thermococci</taxon>
        <taxon>Thermococcales</taxon>
        <taxon>Thermococcaceae</taxon>
        <taxon>Thermococcus</taxon>
    </lineage>
</organism>
<feature type="region of interest" description="Disordered" evidence="4">
    <location>
        <begin position="732"/>
        <end position="766"/>
    </location>
</feature>
<evidence type="ECO:0000313" key="8">
    <source>
        <dbReference type="Proteomes" id="UP000322631"/>
    </source>
</evidence>
<dbReference type="PANTHER" id="PTHR30290:SF9">
    <property type="entry name" value="OLIGOPEPTIDE-BINDING PROTEIN APPA"/>
    <property type="match status" value="1"/>
</dbReference>
<feature type="domain" description="Solute-binding protein family 5" evidence="6">
    <location>
        <begin position="62"/>
        <end position="279"/>
    </location>
</feature>
<keyword evidence="5" id="KW-0812">Transmembrane</keyword>
<dbReference type="KEGG" id="them:FPV09_01885"/>
<dbReference type="PANTHER" id="PTHR30290">
    <property type="entry name" value="PERIPLASMIC BINDING COMPONENT OF ABC TRANSPORTER"/>
    <property type="match status" value="1"/>
</dbReference>
<dbReference type="AlphaFoldDB" id="A0A5C0SIE3"/>
<dbReference type="Proteomes" id="UP000322631">
    <property type="component" value="Chromosome"/>
</dbReference>
<evidence type="ECO:0000256" key="2">
    <source>
        <dbReference type="ARBA" id="ARBA00022448"/>
    </source>
</evidence>
<evidence type="ECO:0000256" key="3">
    <source>
        <dbReference type="ARBA" id="ARBA00022729"/>
    </source>
</evidence>
<dbReference type="EMBL" id="CP041932">
    <property type="protein sequence ID" value="QEK14071.1"/>
    <property type="molecule type" value="Genomic_DNA"/>
</dbReference>
<dbReference type="SUPFAM" id="SSF53850">
    <property type="entry name" value="Periplasmic binding protein-like II"/>
    <property type="match status" value="1"/>
</dbReference>
<comment type="similarity">
    <text evidence="1">Belongs to the bacterial solute-binding protein 5 family.</text>
</comment>
<keyword evidence="8" id="KW-1185">Reference proteome</keyword>
<name>A0A5C0SIE3_9EURY</name>
<evidence type="ECO:0000313" key="7">
    <source>
        <dbReference type="EMBL" id="QEK14071.1"/>
    </source>
</evidence>
<keyword evidence="3" id="KW-0732">Signal</keyword>
<keyword evidence="5" id="KW-1133">Transmembrane helix</keyword>
<feature type="compositionally biased region" description="Low complexity" evidence="4">
    <location>
        <begin position="732"/>
        <end position="751"/>
    </location>
</feature>
<accession>A0A5C0SIE3</accession>
<dbReference type="Gene3D" id="3.10.105.10">
    <property type="entry name" value="Dipeptide-binding Protein, Domain 3"/>
    <property type="match status" value="1"/>
</dbReference>
<dbReference type="InterPro" id="IPR039424">
    <property type="entry name" value="SBP_5"/>
</dbReference>
<feature type="region of interest" description="Disordered" evidence="4">
    <location>
        <begin position="1"/>
        <end position="42"/>
    </location>
</feature>
<feature type="transmembrane region" description="Helical" evidence="5">
    <location>
        <begin position="772"/>
        <end position="789"/>
    </location>
</feature>
<evidence type="ECO:0000259" key="6">
    <source>
        <dbReference type="Pfam" id="PF00496"/>
    </source>
</evidence>
<keyword evidence="2" id="KW-0813">Transport</keyword>
<feature type="compositionally biased region" description="Basic and acidic residues" evidence="4">
    <location>
        <begin position="31"/>
        <end position="42"/>
    </location>
</feature>
<proteinExistence type="inferred from homology"/>
<dbReference type="InterPro" id="IPR000914">
    <property type="entry name" value="SBP_5_dom"/>
</dbReference>
<evidence type="ECO:0000256" key="5">
    <source>
        <dbReference type="SAM" id="Phobius"/>
    </source>
</evidence>
<dbReference type="GO" id="GO:0015833">
    <property type="term" value="P:peptide transport"/>
    <property type="evidence" value="ECO:0007669"/>
    <property type="project" value="TreeGrafter"/>
</dbReference>
<dbReference type="Pfam" id="PF00496">
    <property type="entry name" value="SBP_bac_5"/>
    <property type="match status" value="1"/>
</dbReference>
<protein>
    <submittedName>
        <fullName evidence="7">Peptide ABC transporter substrate-binding protein</fullName>
    </submittedName>
</protein>
<keyword evidence="5" id="KW-0472">Membrane</keyword>
<gene>
    <name evidence="7" type="ORF">FPV09_01885</name>
</gene>